<dbReference type="AlphaFoldDB" id="A0A174UFV1"/>
<evidence type="ECO:0000313" key="3">
    <source>
        <dbReference type="Proteomes" id="UP000095657"/>
    </source>
</evidence>
<gene>
    <name evidence="1" type="ORF">ERS852494_01800</name>
    <name evidence="2" type="ORF">ERS852558_02181</name>
</gene>
<name>A0A174UFV1_9BACE</name>
<evidence type="ECO:0000313" key="1">
    <source>
        <dbReference type="EMBL" id="CUP22223.1"/>
    </source>
</evidence>
<sequence length="105" mass="11956">MAKRIMKAQIKPVTCKLQIGVDYEITKPNLALTPQNIKDLTDRGIAVNLPNEKQFLEGDSISSAKSWDVEPVFKRSADMCELWELEQVSKNKVLKAHKIDKRKFG</sequence>
<dbReference type="RefSeq" id="WP_055256332.1">
    <property type="nucleotide sequence ID" value="NZ_CP081920.1"/>
</dbReference>
<dbReference type="Proteomes" id="UP000095657">
    <property type="component" value="Unassembled WGS sequence"/>
</dbReference>
<organism evidence="2 4">
    <name type="scientific">Bacteroides caccae</name>
    <dbReference type="NCBI Taxonomy" id="47678"/>
    <lineage>
        <taxon>Bacteria</taxon>
        <taxon>Pseudomonadati</taxon>
        <taxon>Bacteroidota</taxon>
        <taxon>Bacteroidia</taxon>
        <taxon>Bacteroidales</taxon>
        <taxon>Bacteroidaceae</taxon>
        <taxon>Bacteroides</taxon>
    </lineage>
</organism>
<protein>
    <submittedName>
        <fullName evidence="2">Uncharacterized protein</fullName>
    </submittedName>
</protein>
<dbReference type="Proteomes" id="UP000095725">
    <property type="component" value="Unassembled WGS sequence"/>
</dbReference>
<evidence type="ECO:0000313" key="4">
    <source>
        <dbReference type="Proteomes" id="UP000095725"/>
    </source>
</evidence>
<evidence type="ECO:0000313" key="2">
    <source>
        <dbReference type="EMBL" id="CUQ21162.1"/>
    </source>
</evidence>
<dbReference type="STRING" id="47678.ERS852494_01800"/>
<reference evidence="3 4" key="1">
    <citation type="submission" date="2015-09" db="EMBL/GenBank/DDBJ databases">
        <authorList>
            <consortium name="Pathogen Informatics"/>
        </authorList>
    </citation>
    <scope>NUCLEOTIDE SEQUENCE [LARGE SCALE GENOMIC DNA]</scope>
    <source>
        <strain evidence="1 3">2789STDY5834880</strain>
        <strain evidence="2 4">2789STDY5834946</strain>
    </source>
</reference>
<dbReference type="EMBL" id="CZAI01000003">
    <property type="protein sequence ID" value="CUP22223.1"/>
    <property type="molecule type" value="Genomic_DNA"/>
</dbReference>
<accession>A0A174UFV1</accession>
<proteinExistence type="predicted"/>
<dbReference type="EMBL" id="CZBL01000008">
    <property type="protein sequence ID" value="CUQ21162.1"/>
    <property type="molecule type" value="Genomic_DNA"/>
</dbReference>